<proteinExistence type="predicted"/>
<dbReference type="PANTHER" id="PTHR33121">
    <property type="entry name" value="CYCLIC DI-GMP PHOSPHODIESTERASE PDEF"/>
    <property type="match status" value="1"/>
</dbReference>
<dbReference type="Gene3D" id="3.30.70.270">
    <property type="match status" value="1"/>
</dbReference>
<dbReference type="EMBL" id="RDSR01000005">
    <property type="protein sequence ID" value="RNE64206.1"/>
    <property type="molecule type" value="Genomic_DNA"/>
</dbReference>
<feature type="transmembrane region" description="Helical" evidence="1">
    <location>
        <begin position="114"/>
        <end position="134"/>
    </location>
</feature>
<dbReference type="InterPro" id="IPR029787">
    <property type="entry name" value="Nucleotide_cyclase"/>
</dbReference>
<dbReference type="AlphaFoldDB" id="A0A3M8LFF3"/>
<dbReference type="SUPFAM" id="SSF141868">
    <property type="entry name" value="EAL domain-like"/>
    <property type="match status" value="1"/>
</dbReference>
<dbReference type="NCBIfam" id="TIGR00254">
    <property type="entry name" value="GGDEF"/>
    <property type="match status" value="1"/>
</dbReference>
<keyword evidence="1" id="KW-0472">Membrane</keyword>
<dbReference type="GO" id="GO:0071111">
    <property type="term" value="F:cyclic-guanylate-specific phosphodiesterase activity"/>
    <property type="evidence" value="ECO:0007669"/>
    <property type="project" value="InterPro"/>
</dbReference>
<organism evidence="4 5">
    <name type="scientific">Cryobacterium tepidiphilum</name>
    <dbReference type="NCBI Taxonomy" id="2486026"/>
    <lineage>
        <taxon>Bacteria</taxon>
        <taxon>Bacillati</taxon>
        <taxon>Actinomycetota</taxon>
        <taxon>Actinomycetes</taxon>
        <taxon>Micrococcales</taxon>
        <taxon>Microbacteriaceae</taxon>
        <taxon>Cryobacterium</taxon>
    </lineage>
</organism>
<dbReference type="Proteomes" id="UP000279859">
    <property type="component" value="Unassembled WGS sequence"/>
</dbReference>
<dbReference type="SUPFAM" id="SSF55073">
    <property type="entry name" value="Nucleotide cyclase"/>
    <property type="match status" value="1"/>
</dbReference>
<dbReference type="InterPro" id="IPR035919">
    <property type="entry name" value="EAL_sf"/>
</dbReference>
<feature type="transmembrane region" description="Helical" evidence="1">
    <location>
        <begin position="155"/>
        <end position="174"/>
    </location>
</feature>
<dbReference type="InterPro" id="IPR001633">
    <property type="entry name" value="EAL_dom"/>
</dbReference>
<dbReference type="Gene3D" id="3.20.20.450">
    <property type="entry name" value="EAL domain"/>
    <property type="match status" value="1"/>
</dbReference>
<feature type="transmembrane region" description="Helical" evidence="1">
    <location>
        <begin position="86"/>
        <end position="108"/>
    </location>
</feature>
<reference evidence="4 5" key="1">
    <citation type="submission" date="2018-11" db="EMBL/GenBank/DDBJ databases">
        <title>Cryobacterium sp. nov., isolated from rhizosphere soil of lettuce.</title>
        <authorList>
            <person name="Wang Y."/>
        </authorList>
    </citation>
    <scope>NUCLEOTIDE SEQUENCE [LARGE SCALE GENOMIC DNA]</scope>
    <source>
        <strain evidence="4 5">NEAU-85</strain>
    </source>
</reference>
<evidence type="ECO:0000313" key="5">
    <source>
        <dbReference type="Proteomes" id="UP000279859"/>
    </source>
</evidence>
<keyword evidence="5" id="KW-1185">Reference proteome</keyword>
<evidence type="ECO:0000259" key="3">
    <source>
        <dbReference type="PROSITE" id="PS50887"/>
    </source>
</evidence>
<evidence type="ECO:0000259" key="2">
    <source>
        <dbReference type="PROSITE" id="PS50883"/>
    </source>
</evidence>
<evidence type="ECO:0000313" key="4">
    <source>
        <dbReference type="EMBL" id="RNE64206.1"/>
    </source>
</evidence>
<feature type="domain" description="GGDEF" evidence="3">
    <location>
        <begin position="350"/>
        <end position="487"/>
    </location>
</feature>
<comment type="caution">
    <text evidence="4">The sequence shown here is derived from an EMBL/GenBank/DDBJ whole genome shotgun (WGS) entry which is preliminary data.</text>
</comment>
<sequence>MAYGIYQLLGSTPTSWALALTLIASVIICGPFRMHVGRVPGLPLLGVAITMLAIQPEEGSPGLGVPIWAVGLVISQTIAGRNLPQALYWAGLSSAVAFVFVAVQSGLATLGVPLLLSFLIATAVFYTLFLLGEFTRQRGRWGLDRRFGLSALSPYRVGFVVLVATVAATLVTYVGSSVIPGLDPDARLTPLVLLLTALLFYAVAQRTRFMSMERRLSAIVDAAIDLPRDDTGGGLAAALTSRALSIVEANDVELRGRAPEQNEIGAAVSLTPGVEQYVIASRKRGKAPFAPGDERALVALAHIASEAARIRHNVDTLEQRANTDPLTNLPNYRAFQEALVEANENRPYHEGIAVLFIDLDDFKKINDNRGHHAGDELLRTVADRLQAASGGGDFVSRIGGDEFVVILADLVSLAHAKESAERIVAEVSQPLVIDGHDLRPAVSAGLAFSSHRELDAQTLVVDADRAMLQVKRSRHHGGRGERSSVSIAAHRSTRTNDIVARAIRDNRLGLAFQPIVNIDEGTIWAFEALVRYVDPELGPISPPSLVARAKSLGLMNELTRQVVTKALHAAEEFHRLEPGIRCITVNIELGQISETELGPFIRDAARAHPDLSLCIELNEHSLRSVTADLRREAELMQQAGVTIALDDYGSDDSSVGALVRIPMDILKIDKGLIDDLDDVRQREVIKALQGFGDNLGFTTVVEGIETHSMVDVIVELGVRSAQGYYYGRPLSFARTVDRLRRWGTRAELD</sequence>
<evidence type="ECO:0000256" key="1">
    <source>
        <dbReference type="SAM" id="Phobius"/>
    </source>
</evidence>
<name>A0A3M8LFF3_9MICO</name>
<accession>A0A3M8LFF3</accession>
<dbReference type="CDD" id="cd01949">
    <property type="entry name" value="GGDEF"/>
    <property type="match status" value="1"/>
</dbReference>
<feature type="domain" description="EAL" evidence="2">
    <location>
        <begin position="492"/>
        <end position="743"/>
    </location>
</feature>
<dbReference type="InterPro" id="IPR043128">
    <property type="entry name" value="Rev_trsase/Diguanyl_cyclase"/>
</dbReference>
<feature type="transmembrane region" description="Helical" evidence="1">
    <location>
        <begin position="186"/>
        <end position="204"/>
    </location>
</feature>
<keyword evidence="1" id="KW-0812">Transmembrane</keyword>
<dbReference type="PROSITE" id="PS50887">
    <property type="entry name" value="GGDEF"/>
    <property type="match status" value="1"/>
</dbReference>
<feature type="transmembrane region" description="Helical" evidence="1">
    <location>
        <begin position="15"/>
        <end position="32"/>
    </location>
</feature>
<dbReference type="PROSITE" id="PS50883">
    <property type="entry name" value="EAL"/>
    <property type="match status" value="1"/>
</dbReference>
<dbReference type="PANTHER" id="PTHR33121:SF70">
    <property type="entry name" value="SIGNALING PROTEIN YKOW"/>
    <property type="match status" value="1"/>
</dbReference>
<dbReference type="Pfam" id="PF00563">
    <property type="entry name" value="EAL"/>
    <property type="match status" value="1"/>
</dbReference>
<dbReference type="SMART" id="SM00052">
    <property type="entry name" value="EAL"/>
    <property type="match status" value="1"/>
</dbReference>
<dbReference type="SMART" id="SM00267">
    <property type="entry name" value="GGDEF"/>
    <property type="match status" value="1"/>
</dbReference>
<dbReference type="InterPro" id="IPR050706">
    <property type="entry name" value="Cyclic-di-GMP_PDE-like"/>
</dbReference>
<dbReference type="InterPro" id="IPR000160">
    <property type="entry name" value="GGDEF_dom"/>
</dbReference>
<gene>
    <name evidence="4" type="ORF">EEJ31_04920</name>
</gene>
<keyword evidence="1" id="KW-1133">Transmembrane helix</keyword>
<protein>
    <submittedName>
        <fullName evidence="4">EAL domain-containing protein</fullName>
    </submittedName>
</protein>
<dbReference type="CDD" id="cd01948">
    <property type="entry name" value="EAL"/>
    <property type="match status" value="1"/>
</dbReference>
<dbReference type="Pfam" id="PF00990">
    <property type="entry name" value="GGDEF"/>
    <property type="match status" value="1"/>
</dbReference>